<evidence type="ECO:0000256" key="2">
    <source>
        <dbReference type="ARBA" id="ARBA00023242"/>
    </source>
</evidence>
<dbReference type="Pfam" id="PF25458">
    <property type="entry name" value="INTS4_C"/>
    <property type="match status" value="1"/>
</dbReference>
<dbReference type="PANTHER" id="PTHR20938">
    <property type="entry name" value="INTEGRATOR COMPLEX SUBUNIT 4"/>
    <property type="match status" value="1"/>
</dbReference>
<organism evidence="4">
    <name type="scientific">Fagus sylvatica</name>
    <name type="common">Beechnut</name>
    <dbReference type="NCBI Taxonomy" id="28930"/>
    <lineage>
        <taxon>Eukaryota</taxon>
        <taxon>Viridiplantae</taxon>
        <taxon>Streptophyta</taxon>
        <taxon>Embryophyta</taxon>
        <taxon>Tracheophyta</taxon>
        <taxon>Spermatophyta</taxon>
        <taxon>Magnoliopsida</taxon>
        <taxon>eudicotyledons</taxon>
        <taxon>Gunneridae</taxon>
        <taxon>Pentapetalae</taxon>
        <taxon>rosids</taxon>
        <taxon>fabids</taxon>
        <taxon>Fagales</taxon>
        <taxon>Fagaceae</taxon>
        <taxon>Fagus</taxon>
    </lineage>
</organism>
<sequence length="892" mass="99830">MEQHVPGSSTCETLPPETLASFRSLIINPYTPESTISSIFETLTRSLKLSPDSLVLHRTLKLLSDLASHRANLSNLVFDSVRSHSLSSSESSTRLAAESLDALASISESDPNLASAIDELDDQLFVSLCFGPSVSVRSWLLRNAERFRIKPYLLLTLFLGFTKDPYPYVRKIALDGLVGLSKPGVIEDRGMIDGCYCRAVELLGDMEDRVRSAAVRVLCSMGRDMSMEVRVEAFDALGKINMVSEDILLQTLSKRVLGTTKEKRSLGQCPVEQFERLVSNVAGVLVHGLEDEFYEVRNSACHSLRTLTIISAEFAEFAGEALNLLMDVLNDDSMFVRLEALETMLHMATYGRLKVQGTHMHMFLGTLLDSNKFIRSATRKILKLVKLRNIELFRLSFDSLVENLEKHPQDEADIFSVLFHIGRNHGKFVVSTINEASEEIDRASECKLGFDSTRVAALLVLAISAPLSHEQHVCSIPPRIFSYAVTLLGRIARALTDVIDQNALLTYLSRCSISTTISATEFNIKIPNDTSNEIMRMPMELAAPLGGYQLEVHDEVMMYINLILAKVKDIWPLIQSGFTNEVLRTLRSFEDELETFTSDSPGSVGAVAFTLQYLQAIKQLAKVWEHFLPAKKFCSSGLGELDLVLGKLDMRLKELRSRFTGLSMEQELQILELVLLACTLRLCKVEIGCHFATLKKLSTSVSRVESILKLGTVEPSGFVSEVGKLLCLIRTSGSGASWNPFLFKELLKYFSLKQFVFYGRVNQKEAELVVPDNDSENPLPFVSRLPVGIPCDITLHNISNENKLWLRMSMDDESTHFVYLDLNLFGSSDEVRKFTYVAPFYKTPNAISFTLRVCIGMECLFEDVPSVKKHGGPERELTYLCPEKEVHLSMIQ</sequence>
<evidence type="ECO:0000259" key="3">
    <source>
        <dbReference type="Pfam" id="PF25458"/>
    </source>
</evidence>
<gene>
    <name evidence="4" type="ORF">FSB_LOCUS24081</name>
</gene>
<reference evidence="4" key="1">
    <citation type="submission" date="2018-02" db="EMBL/GenBank/DDBJ databases">
        <authorList>
            <person name="Cohen D.B."/>
            <person name="Kent A.D."/>
        </authorList>
    </citation>
    <scope>NUCLEOTIDE SEQUENCE</scope>
</reference>
<dbReference type="Gene3D" id="1.25.10.10">
    <property type="entry name" value="Leucine-rich Repeat Variant"/>
    <property type="match status" value="2"/>
</dbReference>
<dbReference type="SUPFAM" id="SSF48371">
    <property type="entry name" value="ARM repeat"/>
    <property type="match status" value="1"/>
</dbReference>
<proteinExistence type="predicted"/>
<dbReference type="InterPro" id="IPR057412">
    <property type="entry name" value="INTS4_C"/>
</dbReference>
<dbReference type="InterPro" id="IPR011989">
    <property type="entry name" value="ARM-like"/>
</dbReference>
<dbReference type="InterPro" id="IPR016024">
    <property type="entry name" value="ARM-type_fold"/>
</dbReference>
<comment type="subcellular location">
    <subcellularLocation>
        <location evidence="1">Nucleus</location>
    </subcellularLocation>
</comment>
<evidence type="ECO:0000313" key="4">
    <source>
        <dbReference type="EMBL" id="SPC96199.1"/>
    </source>
</evidence>
<evidence type="ECO:0000256" key="1">
    <source>
        <dbReference type="ARBA" id="ARBA00004123"/>
    </source>
</evidence>
<protein>
    <recommendedName>
        <fullName evidence="3">Integrator complex subunit 4/Protein SIEL C-terminal Ig-like domain-containing protein</fullName>
    </recommendedName>
</protein>
<dbReference type="PANTHER" id="PTHR20938:SF0">
    <property type="entry name" value="INTEGRATOR COMPLEX SUBUNIT 4"/>
    <property type="match status" value="1"/>
</dbReference>
<dbReference type="AlphaFoldDB" id="A0A2N9G9Z7"/>
<dbReference type="GO" id="GO:0010496">
    <property type="term" value="P:intercellular transport"/>
    <property type="evidence" value="ECO:0007669"/>
    <property type="project" value="TreeGrafter"/>
</dbReference>
<keyword evidence="2" id="KW-0539">Nucleus</keyword>
<feature type="domain" description="Integrator complex subunit 4/Protein SIEL C-terminal Ig-like" evidence="3">
    <location>
        <begin position="768"/>
        <end position="889"/>
    </location>
</feature>
<dbReference type="GO" id="GO:0005634">
    <property type="term" value="C:nucleus"/>
    <property type="evidence" value="ECO:0007669"/>
    <property type="project" value="UniProtKB-SubCell"/>
</dbReference>
<name>A0A2N9G9Z7_FAGSY</name>
<dbReference type="GO" id="GO:0005768">
    <property type="term" value="C:endosome"/>
    <property type="evidence" value="ECO:0007669"/>
    <property type="project" value="TreeGrafter"/>
</dbReference>
<accession>A0A2N9G9Z7</accession>
<dbReference type="EMBL" id="OIVN01001646">
    <property type="protein sequence ID" value="SPC96199.1"/>
    <property type="molecule type" value="Genomic_DNA"/>
</dbReference>